<sequence length="227" mass="23898">MWSAAWRAGLASPDDVLHTLHDYAETHDVDTGGTALDLVRLVGAARRSAVVFPAPGDAQGLPSEAEDVLILDRADRPPLALTARGTAERCRWSVRELGPDVDVLALGGDQTAGELEYDLREAVGEAATVIAGLAGPRVGGPADLRDALAARTAAVSLDLPPHDRQRVDRMLATAAQIDAIVGLAGGGLGASAQQVENADAQLRRLSTLTRRARAAAINTLLRDYYRD</sequence>
<gene>
    <name evidence="1" type="ORF">GCM10023217_04010</name>
</gene>
<keyword evidence="2" id="KW-1185">Reference proteome</keyword>
<name>A0ABP8YTS3_9ACTN</name>
<evidence type="ECO:0000313" key="2">
    <source>
        <dbReference type="Proteomes" id="UP001500822"/>
    </source>
</evidence>
<dbReference type="EMBL" id="BAABIE010000002">
    <property type="protein sequence ID" value="GAA4739415.1"/>
    <property type="molecule type" value="Genomic_DNA"/>
</dbReference>
<dbReference type="Proteomes" id="UP001500822">
    <property type="component" value="Unassembled WGS sequence"/>
</dbReference>
<evidence type="ECO:0008006" key="3">
    <source>
        <dbReference type="Google" id="ProtNLM"/>
    </source>
</evidence>
<comment type="caution">
    <text evidence="1">The sequence shown here is derived from an EMBL/GenBank/DDBJ whole genome shotgun (WGS) entry which is preliminary data.</text>
</comment>
<reference evidence="2" key="1">
    <citation type="journal article" date="2019" name="Int. J. Syst. Evol. Microbiol.">
        <title>The Global Catalogue of Microorganisms (GCM) 10K type strain sequencing project: providing services to taxonomists for standard genome sequencing and annotation.</title>
        <authorList>
            <consortium name="The Broad Institute Genomics Platform"/>
            <consortium name="The Broad Institute Genome Sequencing Center for Infectious Disease"/>
            <person name="Wu L."/>
            <person name="Ma J."/>
        </authorList>
    </citation>
    <scope>NUCLEOTIDE SEQUENCE [LARGE SCALE GENOMIC DNA]</scope>
    <source>
        <strain evidence="2">JCM 18077</strain>
    </source>
</reference>
<proteinExistence type="predicted"/>
<evidence type="ECO:0000313" key="1">
    <source>
        <dbReference type="EMBL" id="GAA4739415.1"/>
    </source>
</evidence>
<organism evidence="1 2">
    <name type="scientific">Gordonia alkaliphila</name>
    <dbReference type="NCBI Taxonomy" id="1053547"/>
    <lineage>
        <taxon>Bacteria</taxon>
        <taxon>Bacillati</taxon>
        <taxon>Actinomycetota</taxon>
        <taxon>Actinomycetes</taxon>
        <taxon>Mycobacteriales</taxon>
        <taxon>Gordoniaceae</taxon>
        <taxon>Gordonia</taxon>
    </lineage>
</organism>
<protein>
    <recommendedName>
        <fullName evidence="3">ANTAR domain-containing protein</fullName>
    </recommendedName>
</protein>
<accession>A0ABP8YTS3</accession>